<dbReference type="InterPro" id="IPR048536">
    <property type="entry name" value="Rrn6_K-rich"/>
</dbReference>
<dbReference type="GO" id="GO:0001179">
    <property type="term" value="F:RNA polymerase I general transcription initiation factor binding"/>
    <property type="evidence" value="ECO:0007669"/>
    <property type="project" value="TreeGrafter"/>
</dbReference>
<dbReference type="STRING" id="454286.A0A0J8QM83"/>
<evidence type="ECO:0000259" key="2">
    <source>
        <dbReference type="Pfam" id="PF10214"/>
    </source>
</evidence>
<dbReference type="Pfam" id="PF20640">
    <property type="entry name" value="Rrn6_HB"/>
    <property type="match status" value="1"/>
</dbReference>
<feature type="compositionally biased region" description="Polar residues" evidence="1">
    <location>
        <begin position="794"/>
        <end position="804"/>
    </location>
</feature>
<dbReference type="PANTHER" id="PTHR28221:SF2">
    <property type="entry name" value="RNA POLYMERASE I-SPECIFIC TRANSCRIPTION INITIATION FACTOR RRN6"/>
    <property type="match status" value="1"/>
</dbReference>
<gene>
    <name evidence="5" type="ORF">CISG_03643</name>
</gene>
<dbReference type="EMBL" id="DS268130">
    <property type="protein sequence ID" value="KMU73510.1"/>
    <property type="molecule type" value="Genomic_DNA"/>
</dbReference>
<dbReference type="InterPro" id="IPR048535">
    <property type="entry name" value="RRN6_beta-prop"/>
</dbReference>
<evidence type="ECO:0000313" key="6">
    <source>
        <dbReference type="Proteomes" id="UP000054559"/>
    </source>
</evidence>
<dbReference type="Proteomes" id="UP000054559">
    <property type="component" value="Unassembled WGS sequence"/>
</dbReference>
<feature type="region of interest" description="Disordered" evidence="1">
    <location>
        <begin position="890"/>
        <end position="937"/>
    </location>
</feature>
<feature type="region of interest" description="Disordered" evidence="1">
    <location>
        <begin position="789"/>
        <end position="818"/>
    </location>
</feature>
<feature type="domain" description="RRN6 beta-propeller" evidence="2">
    <location>
        <begin position="113"/>
        <end position="481"/>
    </location>
</feature>
<dbReference type="AlphaFoldDB" id="A0A0J8QM83"/>
<protein>
    <recommendedName>
        <fullName evidence="7">RNA polymerase I-specific transcription initiation factor RRN6-like protein</fullName>
    </recommendedName>
</protein>
<dbReference type="Pfam" id="PF10214">
    <property type="entry name" value="Rrn6_beta-prop"/>
    <property type="match status" value="1"/>
</dbReference>
<evidence type="ECO:0008006" key="7">
    <source>
        <dbReference type="Google" id="ProtNLM"/>
    </source>
</evidence>
<feature type="domain" description="RRN6 helical bundle" evidence="4">
    <location>
        <begin position="574"/>
        <end position="779"/>
    </location>
</feature>
<dbReference type="GO" id="GO:0001163">
    <property type="term" value="F:RNA polymerase I transcription regulatory region sequence-specific DNA binding"/>
    <property type="evidence" value="ECO:0007669"/>
    <property type="project" value="TreeGrafter"/>
</dbReference>
<feature type="compositionally biased region" description="Basic residues" evidence="1">
    <location>
        <begin position="902"/>
        <end position="915"/>
    </location>
</feature>
<feature type="domain" description="RRN6 K-rich C-terminal" evidence="3">
    <location>
        <begin position="865"/>
        <end position="998"/>
    </location>
</feature>
<organism evidence="5 6">
    <name type="scientific">Coccidioides immitis RMSCC 3703</name>
    <dbReference type="NCBI Taxonomy" id="454286"/>
    <lineage>
        <taxon>Eukaryota</taxon>
        <taxon>Fungi</taxon>
        <taxon>Dikarya</taxon>
        <taxon>Ascomycota</taxon>
        <taxon>Pezizomycotina</taxon>
        <taxon>Eurotiomycetes</taxon>
        <taxon>Eurotiomycetidae</taxon>
        <taxon>Onygenales</taxon>
        <taxon>Onygenaceae</taxon>
        <taxon>Coccidioides</taxon>
    </lineage>
</organism>
<evidence type="ECO:0000256" key="1">
    <source>
        <dbReference type="SAM" id="MobiDB-lite"/>
    </source>
</evidence>
<dbReference type="GO" id="GO:0042790">
    <property type="term" value="P:nucleolar large rRNA transcription by RNA polymerase I"/>
    <property type="evidence" value="ECO:0007669"/>
    <property type="project" value="TreeGrafter"/>
</dbReference>
<dbReference type="PANTHER" id="PTHR28221">
    <property type="entry name" value="RNA POLYMERASE I-SPECIFIC TRANSCRIPTION INITIATION FACTOR RRN6"/>
    <property type="match status" value="1"/>
</dbReference>
<dbReference type="InterPro" id="IPR048537">
    <property type="entry name" value="RRN6_HB"/>
</dbReference>
<name>A0A0J8QM83_COCIT</name>
<evidence type="ECO:0000259" key="4">
    <source>
        <dbReference type="Pfam" id="PF20640"/>
    </source>
</evidence>
<dbReference type="InterPro" id="IPR019350">
    <property type="entry name" value="RNA_pol_I-sp_TIF_RRN6-like"/>
</dbReference>
<proteinExistence type="predicted"/>
<dbReference type="Pfam" id="PF20639">
    <property type="entry name" value="Rrn6_K-rich"/>
    <property type="match status" value="1"/>
</dbReference>
<sequence>MTTVVELPCSMGTLEHHSTFQGRKIGSLRVFLSEQHADVSLGPAFTALRETFVTSLEPDSTFSSPTTQHEASRVARKEHSLLKAYPELAPSLGLVNSHDRSSQVITATVTNFDPLVSTRLAFGRAVNENHAGSQSVPIVVTASGDPATSIAVIPLDLKTKGTLAGSKQMPSSPNLAYSDGAWWKCPGGPVQQICFAESIDEENTYFAARFSQSTMIFRPLRHRMPLLSSFGVRGFMLEPHSKTHLNANPLVDIPISLTGGQPHADVTFNPWYQRQVAIIDRCGKWSVWDIRGKHQLQADWIADRGPCGSLSRASGLGISEPTKEDHFDGWAAVIWVGDVHQLLVCNRRNLALCRLSMQPPEQHLISLGLQRPSEWILDISRSKHNPSHFFVLTTTKVLWLNVLPVEASPDGHGVSTLLSWKHFRDTEDTSLRLAQVLVQNALYIIIFSHFNDLTEAFRFSLSAEGSSIPLSISDPFLLSTPWPTNGAEHPEDRQKSFCFSSMLFEEIDAPPGFSDEDSGSPTLIKFIGQRADLAIVEGLYSMALPFESPEASYPRLNSILPQRRRKLASLARVDDFDFVVDDVDEPVIQLEIGMKQNNSLHRSFRRDFQPHQRTEQWTSLHVRVITSASQPVPRQDEIEIQIQGFDDWIRLATSRLQDQIAHDSMPAVSQTLLEALGVPPALDAIDSNARNFARFIQTCQSSTRAPPPSLLSGLPLHFRYITATCFTPTQQNDMSLAALYDSLVYDWLSPLSEHVPNRVRMSKERMIRCMVAEIMFSRISLVQMMPETRESTSLEDQVMTSSGPANEPPFKGGRRGASHDGILPSQGASFTPMLYQSHEPTARASLALHRYTTVNPQPDPLKRVMTTLSHWKVGTDPADYDWQKTVHAIQDEQSLSGDHPTVQRRRRREERKRRQLEKAQKQASLTPSTPKLVDGGRMWGSQPDRAIRMSPVEPELWSSQIKEENIPLTQVERGVFGSREVARKKMGKERRKRRAAGF</sequence>
<dbReference type="GO" id="GO:0070860">
    <property type="term" value="C:RNA polymerase I core factor complex"/>
    <property type="evidence" value="ECO:0007669"/>
    <property type="project" value="TreeGrafter"/>
</dbReference>
<reference evidence="6" key="1">
    <citation type="journal article" date="2010" name="Genome Res.">
        <title>Population genomic sequencing of Coccidioides fungi reveals recent hybridization and transposon control.</title>
        <authorList>
            <person name="Neafsey D.E."/>
            <person name="Barker B.M."/>
            <person name="Sharpton T.J."/>
            <person name="Stajich J.E."/>
            <person name="Park D.J."/>
            <person name="Whiston E."/>
            <person name="Hung C.-Y."/>
            <person name="McMahan C."/>
            <person name="White J."/>
            <person name="Sykes S."/>
            <person name="Heiman D."/>
            <person name="Young S."/>
            <person name="Zeng Q."/>
            <person name="Abouelleil A."/>
            <person name="Aftuck L."/>
            <person name="Bessette D."/>
            <person name="Brown A."/>
            <person name="FitzGerald M."/>
            <person name="Lui A."/>
            <person name="Macdonald J.P."/>
            <person name="Priest M."/>
            <person name="Orbach M.J."/>
            <person name="Galgiani J.N."/>
            <person name="Kirkland T.N."/>
            <person name="Cole G.T."/>
            <person name="Birren B.W."/>
            <person name="Henn M.R."/>
            <person name="Taylor J.W."/>
            <person name="Rounsley S.D."/>
        </authorList>
    </citation>
    <scope>NUCLEOTIDE SEQUENCE [LARGE SCALE GENOMIC DNA]</scope>
    <source>
        <strain evidence="6">RMSCC 3703</strain>
    </source>
</reference>
<evidence type="ECO:0000259" key="3">
    <source>
        <dbReference type="Pfam" id="PF20639"/>
    </source>
</evidence>
<accession>A0A0J8QM83</accession>
<dbReference type="OrthoDB" id="4090074at2759"/>
<evidence type="ECO:0000313" key="5">
    <source>
        <dbReference type="EMBL" id="KMU73510.1"/>
    </source>
</evidence>